<feature type="transmembrane region" description="Helical" evidence="1">
    <location>
        <begin position="209"/>
        <end position="229"/>
    </location>
</feature>
<keyword evidence="1" id="KW-0472">Membrane</keyword>
<keyword evidence="1" id="KW-1133">Transmembrane helix</keyword>
<feature type="transmembrane region" description="Helical" evidence="1">
    <location>
        <begin position="125"/>
        <end position="144"/>
    </location>
</feature>
<dbReference type="EMBL" id="ML986690">
    <property type="protein sequence ID" value="KAF2260030.1"/>
    <property type="molecule type" value="Genomic_DNA"/>
</dbReference>
<dbReference type="AlphaFoldDB" id="A0A9P4K224"/>
<accession>A0A9P4K224</accession>
<evidence type="ECO:0008006" key="4">
    <source>
        <dbReference type="Google" id="ProtNLM"/>
    </source>
</evidence>
<name>A0A9P4K224_9PLEO</name>
<dbReference type="Proteomes" id="UP000800093">
    <property type="component" value="Unassembled WGS sequence"/>
</dbReference>
<comment type="caution">
    <text evidence="2">The sequence shown here is derived from an EMBL/GenBank/DDBJ whole genome shotgun (WGS) entry which is preliminary data.</text>
</comment>
<gene>
    <name evidence="2" type="ORF">CC78DRAFT_585246</name>
</gene>
<sequence length="245" mass="26411">MIPRPMFIFFFYATTFLLFLVSLVVVLLALLVTLTLSSKLPGETALWVPGPGCGSSCVVTDEECDLLPSCYITVSVRTISGPTGVMIVMGVLGVLGSVCIGVMFWSAGRCEGSSDQTYKLVNVRFLPVAFLTILALASLLYTTISESKQPSFNLSSHRSRDSPFNGPFTRERWVCGLRSISEVEEGSGGVGVGLEWTEPACLMARTARWGVAGLFICLVVLGGFSILRWKRPGVRDRGKGVVVVA</sequence>
<feature type="transmembrane region" description="Helical" evidence="1">
    <location>
        <begin position="7"/>
        <end position="32"/>
    </location>
</feature>
<dbReference type="OrthoDB" id="10650389at2759"/>
<feature type="transmembrane region" description="Helical" evidence="1">
    <location>
        <begin position="85"/>
        <end position="105"/>
    </location>
</feature>
<proteinExistence type="predicted"/>
<evidence type="ECO:0000313" key="3">
    <source>
        <dbReference type="Proteomes" id="UP000800093"/>
    </source>
</evidence>
<reference evidence="3" key="1">
    <citation type="journal article" date="2020" name="Stud. Mycol.">
        <title>101 Dothideomycetes genomes: A test case for predicting lifestyles and emergence of pathogens.</title>
        <authorList>
            <person name="Haridas S."/>
            <person name="Albert R."/>
            <person name="Binder M."/>
            <person name="Bloem J."/>
            <person name="LaButti K."/>
            <person name="Salamov A."/>
            <person name="Andreopoulos B."/>
            <person name="Baker S."/>
            <person name="Barry K."/>
            <person name="Bills G."/>
            <person name="Bluhm B."/>
            <person name="Cannon C."/>
            <person name="Castanera R."/>
            <person name="Culley D."/>
            <person name="Daum C."/>
            <person name="Ezra D."/>
            <person name="Gonzalez J."/>
            <person name="Henrissat B."/>
            <person name="Kuo A."/>
            <person name="Liang C."/>
            <person name="Lipzen A."/>
            <person name="Lutzoni F."/>
            <person name="Magnuson J."/>
            <person name="Mondo S."/>
            <person name="Nolan M."/>
            <person name="Ohm R."/>
            <person name="Pangilinan J."/>
            <person name="Park H.-J."/>
            <person name="Ramirez L."/>
            <person name="Alfaro M."/>
            <person name="Sun H."/>
            <person name="Tritt A."/>
            <person name="Yoshinaga Y."/>
            <person name="Zwiers L.-H."/>
            <person name="Turgeon B."/>
            <person name="Goodwin S."/>
            <person name="Spatafora J."/>
            <person name="Crous P."/>
            <person name="Grigoriev I."/>
        </authorList>
    </citation>
    <scope>NUCLEOTIDE SEQUENCE [LARGE SCALE GENOMIC DNA]</scope>
    <source>
        <strain evidence="3">CBS 304.66</strain>
    </source>
</reference>
<evidence type="ECO:0000256" key="1">
    <source>
        <dbReference type="SAM" id="Phobius"/>
    </source>
</evidence>
<organism evidence="2 3">
    <name type="scientific">Lojkania enalia</name>
    <dbReference type="NCBI Taxonomy" id="147567"/>
    <lineage>
        <taxon>Eukaryota</taxon>
        <taxon>Fungi</taxon>
        <taxon>Dikarya</taxon>
        <taxon>Ascomycota</taxon>
        <taxon>Pezizomycotina</taxon>
        <taxon>Dothideomycetes</taxon>
        <taxon>Pleosporomycetidae</taxon>
        <taxon>Pleosporales</taxon>
        <taxon>Pleosporales incertae sedis</taxon>
        <taxon>Lojkania</taxon>
    </lineage>
</organism>
<keyword evidence="1" id="KW-0812">Transmembrane</keyword>
<protein>
    <recommendedName>
        <fullName evidence="4">Transmembrane protein</fullName>
    </recommendedName>
</protein>
<keyword evidence="3" id="KW-1185">Reference proteome</keyword>
<evidence type="ECO:0000313" key="2">
    <source>
        <dbReference type="EMBL" id="KAF2260030.1"/>
    </source>
</evidence>